<dbReference type="RefSeq" id="XP_018984589.1">
    <property type="nucleotide sequence ID" value="XM_019127227.1"/>
</dbReference>
<evidence type="ECO:0000313" key="1">
    <source>
        <dbReference type="EMBL" id="ODQ79261.1"/>
    </source>
</evidence>
<reference evidence="2" key="1">
    <citation type="submission" date="2016-05" db="EMBL/GenBank/DDBJ databases">
        <title>Comparative genomics of biotechnologically important yeasts.</title>
        <authorList>
            <consortium name="DOE Joint Genome Institute"/>
            <person name="Riley R."/>
            <person name="Haridas S."/>
            <person name="Wolfe K.H."/>
            <person name="Lopes M.R."/>
            <person name="Hittinger C.T."/>
            <person name="Goker M."/>
            <person name="Salamov A."/>
            <person name="Wisecaver J."/>
            <person name="Long T.M."/>
            <person name="Aerts A.L."/>
            <person name="Barry K."/>
            <person name="Choi C."/>
            <person name="Clum A."/>
            <person name="Coughlan A.Y."/>
            <person name="Deshpande S."/>
            <person name="Douglass A.P."/>
            <person name="Hanson S.J."/>
            <person name="Klenk H.-P."/>
            <person name="Labutti K."/>
            <person name="Lapidus A."/>
            <person name="Lindquist E."/>
            <person name="Lipzen A."/>
            <person name="Meier-Kolthoff J.P."/>
            <person name="Ohm R.A."/>
            <person name="Otillar R.P."/>
            <person name="Pangilinan J."/>
            <person name="Peng Y."/>
            <person name="Rokas A."/>
            <person name="Rosa C.A."/>
            <person name="Scheuner C."/>
            <person name="Sibirny A.A."/>
            <person name="Slot J.C."/>
            <person name="Stielow J.B."/>
            <person name="Sun H."/>
            <person name="Kurtzman C.P."/>
            <person name="Blackwell M."/>
            <person name="Grigoriev I.V."/>
            <person name="Jeffries T.W."/>
        </authorList>
    </citation>
    <scope>NUCLEOTIDE SEQUENCE [LARGE SCALE GENOMIC DNA]</scope>
    <source>
        <strain evidence="2">NRRL Y-12698</strain>
    </source>
</reference>
<accession>A0A1E3QNK9</accession>
<proteinExistence type="predicted"/>
<protein>
    <submittedName>
        <fullName evidence="1">Uncharacterized protein</fullName>
    </submittedName>
</protein>
<dbReference type="AlphaFoldDB" id="A0A1E3QNK9"/>
<gene>
    <name evidence="1" type="ORF">BABINDRAFT_150274</name>
</gene>
<dbReference type="EMBL" id="KV454433">
    <property type="protein sequence ID" value="ODQ79261.1"/>
    <property type="molecule type" value="Genomic_DNA"/>
</dbReference>
<evidence type="ECO:0000313" key="2">
    <source>
        <dbReference type="Proteomes" id="UP000094336"/>
    </source>
</evidence>
<organism evidence="1 2">
    <name type="scientific">Babjeviella inositovora NRRL Y-12698</name>
    <dbReference type="NCBI Taxonomy" id="984486"/>
    <lineage>
        <taxon>Eukaryota</taxon>
        <taxon>Fungi</taxon>
        <taxon>Dikarya</taxon>
        <taxon>Ascomycota</taxon>
        <taxon>Saccharomycotina</taxon>
        <taxon>Pichiomycetes</taxon>
        <taxon>Serinales incertae sedis</taxon>
        <taxon>Babjeviella</taxon>
    </lineage>
</organism>
<dbReference type="Proteomes" id="UP000094336">
    <property type="component" value="Unassembled WGS sequence"/>
</dbReference>
<keyword evidence="2" id="KW-1185">Reference proteome</keyword>
<sequence>MARRALCSDVPLITYVHKIAQVRHLIEAGGGGDIPKRNACTPKLFHPQHNNTGLAGSEVCTRRSLSRLGTRAWWCYDIQSTNILHPVRS</sequence>
<name>A0A1E3QNK9_9ASCO</name>
<dbReference type="GeneID" id="30145080"/>